<keyword evidence="1" id="KW-1133">Transmembrane helix</keyword>
<evidence type="ECO:0000256" key="1">
    <source>
        <dbReference type="SAM" id="Phobius"/>
    </source>
</evidence>
<keyword evidence="3" id="KW-1185">Reference proteome</keyword>
<dbReference type="EMBL" id="CP133586">
    <property type="protein sequence ID" value="WMT13365.1"/>
    <property type="molecule type" value="Genomic_DNA"/>
</dbReference>
<gene>
    <name evidence="2" type="ORF">RFB13_19305</name>
</gene>
<keyword evidence="1" id="KW-0472">Membrane</keyword>
<evidence type="ECO:0000313" key="2">
    <source>
        <dbReference type="EMBL" id="WMT13365.1"/>
    </source>
</evidence>
<dbReference type="Proteomes" id="UP001235341">
    <property type="component" value="Chromosome"/>
</dbReference>
<keyword evidence="1" id="KW-0812">Transmembrane</keyword>
<name>A0ABY9PL57_SERFO</name>
<sequence length="141" mass="15472">MNSDENIQEVYARTSIDANLFFLVNTVNRFDFEMGVTILVKGIVITGLLISGQKYHREMAQGIAKAGTVGEALAGYFRDTAENMYAPSKNEEGEYNDTPCNYIHLKDISMQGGGGGFNKLNNAFLRVSLEEVDGHIIGNVS</sequence>
<protein>
    <submittedName>
        <fullName evidence="2">Gas vesicle protein</fullName>
    </submittedName>
</protein>
<reference evidence="2 3" key="1">
    <citation type="submission" date="2023-08" db="EMBL/GenBank/DDBJ databases">
        <title>Complete Genome and Methylome dissection of Serratia fonticola NEB369.</title>
        <authorList>
            <person name="Fomenkov A."/>
            <person name="Roberts R.D."/>
        </authorList>
    </citation>
    <scope>NUCLEOTIDE SEQUENCE [LARGE SCALE GENOMIC DNA]</scope>
    <source>
        <strain evidence="2 3">NEB369</strain>
    </source>
</reference>
<proteinExistence type="predicted"/>
<evidence type="ECO:0000313" key="3">
    <source>
        <dbReference type="Proteomes" id="UP001235341"/>
    </source>
</evidence>
<organism evidence="2 3">
    <name type="scientific">Serratia fonticola</name>
    <dbReference type="NCBI Taxonomy" id="47917"/>
    <lineage>
        <taxon>Bacteria</taxon>
        <taxon>Pseudomonadati</taxon>
        <taxon>Pseudomonadota</taxon>
        <taxon>Gammaproteobacteria</taxon>
        <taxon>Enterobacterales</taxon>
        <taxon>Yersiniaceae</taxon>
        <taxon>Serratia</taxon>
    </lineage>
</organism>
<accession>A0ABY9PL57</accession>
<dbReference type="RefSeq" id="WP_309205134.1">
    <property type="nucleotide sequence ID" value="NZ_CP133586.1"/>
</dbReference>
<feature type="transmembrane region" description="Helical" evidence="1">
    <location>
        <begin position="32"/>
        <end position="50"/>
    </location>
</feature>